<feature type="transmembrane region" description="Helical" evidence="1">
    <location>
        <begin position="41"/>
        <end position="61"/>
    </location>
</feature>
<evidence type="ECO:0000313" key="2">
    <source>
        <dbReference type="EMBL" id="KPM48839.1"/>
    </source>
</evidence>
<name>A0A0P7C653_9BACT</name>
<keyword evidence="1" id="KW-0472">Membrane</keyword>
<feature type="transmembrane region" description="Helical" evidence="1">
    <location>
        <begin position="6"/>
        <end position="29"/>
    </location>
</feature>
<organism evidence="2 3">
    <name type="scientific">Jiulongibacter sediminis</name>
    <dbReference type="NCBI Taxonomy" id="1605367"/>
    <lineage>
        <taxon>Bacteria</taxon>
        <taxon>Pseudomonadati</taxon>
        <taxon>Bacteroidota</taxon>
        <taxon>Cytophagia</taxon>
        <taxon>Cytophagales</taxon>
        <taxon>Leadbetterellaceae</taxon>
        <taxon>Jiulongibacter</taxon>
    </lineage>
</organism>
<keyword evidence="3" id="KW-1185">Reference proteome</keyword>
<proteinExistence type="predicted"/>
<reference evidence="2 3" key="1">
    <citation type="submission" date="2015-07" db="EMBL/GenBank/DDBJ databases">
        <title>The draft genome sequence of Leadbetterella sp. JN14-9.</title>
        <authorList>
            <person name="Liu Y."/>
            <person name="Du J."/>
            <person name="Shao Z."/>
        </authorList>
    </citation>
    <scope>NUCLEOTIDE SEQUENCE [LARGE SCALE GENOMIC DNA]</scope>
    <source>
        <strain evidence="2 3">JN14-9</strain>
    </source>
</reference>
<dbReference type="RefSeq" id="WP_055147288.1">
    <property type="nucleotide sequence ID" value="NZ_JXSZ01000006.1"/>
</dbReference>
<dbReference type="STRING" id="1605367.AFM12_09725"/>
<dbReference type="Proteomes" id="UP000050454">
    <property type="component" value="Unassembled WGS sequence"/>
</dbReference>
<gene>
    <name evidence="2" type="ORF">AFM12_09725</name>
</gene>
<dbReference type="AlphaFoldDB" id="A0A0P7C653"/>
<evidence type="ECO:0000256" key="1">
    <source>
        <dbReference type="SAM" id="Phobius"/>
    </source>
</evidence>
<keyword evidence="1" id="KW-0812">Transmembrane</keyword>
<dbReference type="EMBL" id="LGTQ01000006">
    <property type="protein sequence ID" value="KPM48839.1"/>
    <property type="molecule type" value="Genomic_DNA"/>
</dbReference>
<evidence type="ECO:0000313" key="3">
    <source>
        <dbReference type="Proteomes" id="UP000050454"/>
    </source>
</evidence>
<feature type="transmembrane region" description="Helical" evidence="1">
    <location>
        <begin position="89"/>
        <end position="111"/>
    </location>
</feature>
<sequence>MIYLIILLFGAILSFLGPWWITAIVAWIVCRWRAKNAKQAILQSAAALLTLWLGMALYSHFNSSVDMTEKMAGILTGSPNGISSAMNPVLIFGVTAFLALLVGAVSGFAGYRLRKV</sequence>
<dbReference type="OrthoDB" id="1525231at2"/>
<accession>A0A0P7C653</accession>
<protein>
    <submittedName>
        <fullName evidence="2">Uncharacterized protein</fullName>
    </submittedName>
</protein>
<keyword evidence="1" id="KW-1133">Transmembrane helix</keyword>
<comment type="caution">
    <text evidence="2">The sequence shown here is derived from an EMBL/GenBank/DDBJ whole genome shotgun (WGS) entry which is preliminary data.</text>
</comment>